<accession>A0ABD1SW62</accession>
<reference evidence="2" key="1">
    <citation type="submission" date="2024-07" db="EMBL/GenBank/DDBJ databases">
        <title>Two chromosome-level genome assemblies of Korean endemic species Abeliophyllum distichum and Forsythia ovata (Oleaceae).</title>
        <authorList>
            <person name="Jang H."/>
        </authorList>
    </citation>
    <scope>NUCLEOTIDE SEQUENCE [LARGE SCALE GENOMIC DNA]</scope>
</reference>
<evidence type="ECO:0000313" key="2">
    <source>
        <dbReference type="Proteomes" id="UP001604336"/>
    </source>
</evidence>
<sequence>MASISVLVYFDSKWDSLRAYNAYSIFGIVIPVECSYMKLEEIIMNELKKDRSQFAIGIRYQIIENGPIIDVCRDSFVHFYIQIKKNDSDLMKFPLCVEIENVASSDDNLMCLGNGLTEVDTSIYPQTGLASVFANGCMNTSLDPILPTIEEMGSAICEYVRYPDQNNDEIECNVVFRPSIEEVKVNAFFRNKNLLVTSLALYVIHYHF</sequence>
<comment type="caution">
    <text evidence="1">The sequence shown here is derived from an EMBL/GenBank/DDBJ whole genome shotgun (WGS) entry which is preliminary data.</text>
</comment>
<proteinExistence type="predicted"/>
<evidence type="ECO:0000313" key="1">
    <source>
        <dbReference type="EMBL" id="KAL2504648.1"/>
    </source>
</evidence>
<protein>
    <submittedName>
        <fullName evidence="1">Zinc finger protein</fullName>
    </submittedName>
</protein>
<dbReference type="Proteomes" id="UP001604336">
    <property type="component" value="Unassembled WGS sequence"/>
</dbReference>
<keyword evidence="2" id="KW-1185">Reference proteome</keyword>
<dbReference type="EMBL" id="JBFOLK010000006">
    <property type="protein sequence ID" value="KAL2504648.1"/>
    <property type="molecule type" value="Genomic_DNA"/>
</dbReference>
<dbReference type="AlphaFoldDB" id="A0ABD1SW62"/>
<name>A0ABD1SW62_9LAMI</name>
<gene>
    <name evidence="1" type="ORF">Adt_20269</name>
</gene>
<organism evidence="1 2">
    <name type="scientific">Abeliophyllum distichum</name>
    <dbReference type="NCBI Taxonomy" id="126358"/>
    <lineage>
        <taxon>Eukaryota</taxon>
        <taxon>Viridiplantae</taxon>
        <taxon>Streptophyta</taxon>
        <taxon>Embryophyta</taxon>
        <taxon>Tracheophyta</taxon>
        <taxon>Spermatophyta</taxon>
        <taxon>Magnoliopsida</taxon>
        <taxon>eudicotyledons</taxon>
        <taxon>Gunneridae</taxon>
        <taxon>Pentapetalae</taxon>
        <taxon>asterids</taxon>
        <taxon>lamiids</taxon>
        <taxon>Lamiales</taxon>
        <taxon>Oleaceae</taxon>
        <taxon>Forsythieae</taxon>
        <taxon>Abeliophyllum</taxon>
    </lineage>
</organism>